<dbReference type="NCBIfam" id="TIGR04057">
    <property type="entry name" value="SusC_RagA_signa"/>
    <property type="match status" value="1"/>
</dbReference>
<feature type="transmembrane region" description="Helical" evidence="1">
    <location>
        <begin position="7"/>
        <end position="25"/>
    </location>
</feature>
<dbReference type="InterPro" id="IPR023997">
    <property type="entry name" value="TonB-dep_OMP_SusC/RagA_CS"/>
</dbReference>
<keyword evidence="1" id="KW-0472">Membrane</keyword>
<dbReference type="STRING" id="1285928.SAMN04487894_10194"/>
<gene>
    <name evidence="4" type="ORF">SAMN04487894_10194</name>
</gene>
<dbReference type="InterPro" id="IPR008756">
    <property type="entry name" value="Peptidase_M56"/>
</dbReference>
<dbReference type="Proteomes" id="UP000198757">
    <property type="component" value="Unassembled WGS sequence"/>
</dbReference>
<sequence>MPVIIDYILKLSICLAVVYLFYQLFLRRLTFYNWNRWYLLGYGVLSFLIPLIDIMPELQRKELDRNAWVQMIPAFGFTSAAGDPSLLESLSAWDWVMIAAALGSLVLLLRFFVMFLSFLRVKKRAQLISDAHTRIYQLDEDMRPFSFGNAIFINTELHSGEELEEIIRHEFVHVRQKHTIDIVWSELLCILLWFNPFVWLLRKSLKQNLEFLADKQVLQNGMDKKEYQYLLLKVMGNKQFAFANHFNFSSLKNRIAMMNTIKSARIHLTKFLFLLPVVAVLLLAFRKEVIGTEKEMTLSANDQPKNRPADDDLASKALELAGDSPKPIWMVEGIPVAISNGSMAYFDKSDIAGPGDFKVWFDGKIIGMDEANKKVNRFTLKGVGAMPKRYAYETLGVKENLLLLSGTGKFPTKNKPMEDTLPASQIPRAKSSLQNIMAKQDIDPLIVLDGVTQSKDFDISRVKPEAIESISVLKDASATSLYGTDAKNGVIIITTKKGTFVTSDTSRYRLELRYTSDSSHLRGLPLQGRVSGVRIAAKSSASGEHRPGGTGVIRSEAAAVSPAGKFEGVYVVDGNVQEAKSLEALPGDHIQSINVFKGDKVKEAEYGEKAKNGVIEVRTKKNNDDRPASRPVKSLNEVVVVGYGIKGKKPAPAGTTSMQAVTVVGYKENEKAGAAATTVRLAEPAQTTGKAVTFRSAVNYTVEATPAAKKADEFRIVFRAREDGAAISSKKTATVVRDTIRIYDKLDTDKIF</sequence>
<dbReference type="PANTHER" id="PTHR34978">
    <property type="entry name" value="POSSIBLE SENSOR-TRANSDUCER PROTEIN BLAR"/>
    <property type="match status" value="1"/>
</dbReference>
<dbReference type="EMBL" id="FMZO01000001">
    <property type="protein sequence ID" value="SDC01536.1"/>
    <property type="molecule type" value="Genomic_DNA"/>
</dbReference>
<reference evidence="5" key="1">
    <citation type="submission" date="2016-10" db="EMBL/GenBank/DDBJ databases">
        <authorList>
            <person name="Varghese N."/>
            <person name="Submissions S."/>
        </authorList>
    </citation>
    <scope>NUCLEOTIDE SEQUENCE [LARGE SCALE GENOMIC DNA]</scope>
    <source>
        <strain evidence="5">DSM 25811 / CCM 8410 / LMG 26954 / E90</strain>
    </source>
</reference>
<accession>A0A1G6I703</accession>
<dbReference type="Pfam" id="PF07715">
    <property type="entry name" value="Plug"/>
    <property type="match status" value="1"/>
</dbReference>
<feature type="transmembrane region" description="Helical" evidence="1">
    <location>
        <begin position="266"/>
        <end position="285"/>
    </location>
</feature>
<organism evidence="4 5">
    <name type="scientific">Niabella drilacis (strain DSM 25811 / CCM 8410 / CCUG 62505 / LMG 26954 / E90)</name>
    <dbReference type="NCBI Taxonomy" id="1285928"/>
    <lineage>
        <taxon>Bacteria</taxon>
        <taxon>Pseudomonadati</taxon>
        <taxon>Bacteroidota</taxon>
        <taxon>Chitinophagia</taxon>
        <taxon>Chitinophagales</taxon>
        <taxon>Chitinophagaceae</taxon>
        <taxon>Niabella</taxon>
    </lineage>
</organism>
<dbReference type="RefSeq" id="WP_090388079.1">
    <property type="nucleotide sequence ID" value="NZ_FMZO01000001.1"/>
</dbReference>
<dbReference type="InterPro" id="IPR012910">
    <property type="entry name" value="Plug_dom"/>
</dbReference>
<evidence type="ECO:0000256" key="1">
    <source>
        <dbReference type="SAM" id="Phobius"/>
    </source>
</evidence>
<keyword evidence="1" id="KW-1133">Transmembrane helix</keyword>
<feature type="transmembrane region" description="Helical" evidence="1">
    <location>
        <begin position="93"/>
        <end position="119"/>
    </location>
</feature>
<dbReference type="PANTHER" id="PTHR34978:SF3">
    <property type="entry name" value="SLR0241 PROTEIN"/>
    <property type="match status" value="1"/>
</dbReference>
<dbReference type="InterPro" id="IPR052173">
    <property type="entry name" value="Beta-lactam_resp_regulator"/>
</dbReference>
<name>A0A1G6I703_NIADE</name>
<keyword evidence="1" id="KW-0812">Transmembrane</keyword>
<feature type="domain" description="TonB-dependent receptor plug" evidence="3">
    <location>
        <begin position="443"/>
        <end position="490"/>
    </location>
</feature>
<keyword evidence="4" id="KW-0675">Receptor</keyword>
<dbReference type="InterPro" id="IPR037066">
    <property type="entry name" value="Plug_dom_sf"/>
</dbReference>
<protein>
    <submittedName>
        <fullName evidence="4">TonB-dependent outer membrane receptor, SusC/RagA subfamily, signature region</fullName>
    </submittedName>
</protein>
<proteinExistence type="predicted"/>
<dbReference type="SUPFAM" id="SSF56935">
    <property type="entry name" value="Porins"/>
    <property type="match status" value="1"/>
</dbReference>
<dbReference type="OrthoDB" id="649093at2"/>
<feature type="transmembrane region" description="Helical" evidence="1">
    <location>
        <begin position="37"/>
        <end position="55"/>
    </location>
</feature>
<feature type="domain" description="Peptidase M56" evidence="2">
    <location>
        <begin position="34"/>
        <end position="258"/>
    </location>
</feature>
<dbReference type="Gene3D" id="2.170.130.10">
    <property type="entry name" value="TonB-dependent receptor, plug domain"/>
    <property type="match status" value="2"/>
</dbReference>
<keyword evidence="5" id="KW-1185">Reference proteome</keyword>
<evidence type="ECO:0000313" key="5">
    <source>
        <dbReference type="Proteomes" id="UP000198757"/>
    </source>
</evidence>
<dbReference type="CDD" id="cd07341">
    <property type="entry name" value="M56_BlaR1_MecR1_like"/>
    <property type="match status" value="1"/>
</dbReference>
<evidence type="ECO:0000313" key="4">
    <source>
        <dbReference type="EMBL" id="SDC01536.1"/>
    </source>
</evidence>
<evidence type="ECO:0000259" key="2">
    <source>
        <dbReference type="Pfam" id="PF05569"/>
    </source>
</evidence>
<dbReference type="AlphaFoldDB" id="A0A1G6I703"/>
<evidence type="ECO:0000259" key="3">
    <source>
        <dbReference type="Pfam" id="PF07715"/>
    </source>
</evidence>
<dbReference type="Pfam" id="PF05569">
    <property type="entry name" value="Peptidase_M56"/>
    <property type="match status" value="1"/>
</dbReference>